<protein>
    <submittedName>
        <fullName evidence="2">GNAT family N-acetyltransferase</fullName>
    </submittedName>
    <submittedName>
        <fullName evidence="3">dTDP-fucosamine acetyltransferase</fullName>
    </submittedName>
</protein>
<dbReference type="GO" id="GO:0016747">
    <property type="term" value="F:acyltransferase activity, transferring groups other than amino-acyl groups"/>
    <property type="evidence" value="ECO:0007669"/>
    <property type="project" value="InterPro"/>
</dbReference>
<evidence type="ECO:0000313" key="2">
    <source>
        <dbReference type="EMBL" id="QPR71440.1"/>
    </source>
</evidence>
<proteinExistence type="predicted"/>
<dbReference type="Proteomes" id="UP000595038">
    <property type="component" value="Chromosome"/>
</dbReference>
<name>A0A5Q3BPN5_BACLI</name>
<organism evidence="3 4">
    <name type="scientific">Bacillus licheniformis</name>
    <dbReference type="NCBI Taxonomy" id="1402"/>
    <lineage>
        <taxon>Bacteria</taxon>
        <taxon>Bacillati</taxon>
        <taxon>Bacillota</taxon>
        <taxon>Bacilli</taxon>
        <taxon>Bacillales</taxon>
        <taxon>Bacillaceae</taxon>
        <taxon>Bacillus</taxon>
    </lineage>
</organism>
<feature type="domain" description="N-acetyltransferase" evidence="1">
    <location>
        <begin position="1"/>
        <end position="163"/>
    </location>
</feature>
<reference evidence="3 4" key="1">
    <citation type="submission" date="2019-06" db="EMBL/GenBank/DDBJ databases">
        <title>Genome sequence analysis of &gt;100 Bacillus licheniformis strains suggests intrinsic resistance to this species.</title>
        <authorList>
            <person name="Wels M."/>
            <person name="Siezen R.J."/>
            <person name="Johansen E."/>
            <person name="Stuer-Lauridsen B."/>
            <person name="Bjerre K."/>
            <person name="Nielsen B.K.K."/>
        </authorList>
    </citation>
    <scope>NUCLEOTIDE SEQUENCE [LARGE SCALE GENOMIC DNA]</scope>
    <source>
        <strain evidence="3 4">BAC-16736</strain>
    </source>
</reference>
<accession>A0A5Q3BPN5</accession>
<sequence>MQVRKIKDSDAKSYLKLCETIDEESEFMLFEPGERKLHAQRQIKQIESGMCEVFVCAADDGSLIGYVAAAKGQVQRARHRAHVVIGIRQAYIGQGIGVKLFQALEKWACEEKIHRLELTVMTHNTAAVRLYKKTGFIIEGTKKHALKVKGQYVDEYVMSKLINEQQREVSNE</sequence>
<evidence type="ECO:0000313" key="5">
    <source>
        <dbReference type="Proteomes" id="UP000595038"/>
    </source>
</evidence>
<keyword evidence="3" id="KW-0808">Transferase</keyword>
<evidence type="ECO:0000313" key="4">
    <source>
        <dbReference type="Proteomes" id="UP000435910"/>
    </source>
</evidence>
<dbReference type="PANTHER" id="PTHR43415:SF3">
    <property type="entry name" value="GNAT-FAMILY ACETYLTRANSFERASE"/>
    <property type="match status" value="1"/>
</dbReference>
<dbReference type="RefSeq" id="WP_003182196.1">
    <property type="nucleotide sequence ID" value="NZ_BOQU01000003.1"/>
</dbReference>
<dbReference type="InterPro" id="IPR016181">
    <property type="entry name" value="Acyl_CoA_acyltransferase"/>
</dbReference>
<dbReference type="PANTHER" id="PTHR43415">
    <property type="entry name" value="SPERMIDINE N(1)-ACETYLTRANSFERASE"/>
    <property type="match status" value="1"/>
</dbReference>
<dbReference type="PROSITE" id="PS51186">
    <property type="entry name" value="GNAT"/>
    <property type="match status" value="1"/>
</dbReference>
<reference evidence="2 5" key="2">
    <citation type="submission" date="2020-12" db="EMBL/GenBank/DDBJ databases">
        <title>FDA dAtabase for Regulatory Grade micrObial Sequences (FDA-ARGOS): Supporting development and validation of Infectious Disease Dx tests.</title>
        <authorList>
            <person name="Nelson B."/>
            <person name="Plummer A."/>
            <person name="Tallon L."/>
            <person name="Sadzewicz L."/>
            <person name="Zhao X."/>
            <person name="Boylan J."/>
            <person name="Ott S."/>
            <person name="Bowen H."/>
            <person name="Vavikolanu K."/>
            <person name="Mehta A."/>
            <person name="Aluvathingal J."/>
            <person name="Nadendla S."/>
            <person name="Myers T."/>
            <person name="Yan Y."/>
            <person name="Sichtig H."/>
        </authorList>
    </citation>
    <scope>NUCLEOTIDE SEQUENCE [LARGE SCALE GENOMIC DNA]</scope>
    <source>
        <strain evidence="2 5">FDAARGOS_923</strain>
    </source>
</reference>
<dbReference type="EMBL" id="NILC01000029">
    <property type="protein sequence ID" value="TWL22285.1"/>
    <property type="molecule type" value="Genomic_DNA"/>
</dbReference>
<dbReference type="GeneID" id="92861390"/>
<dbReference type="Gene3D" id="3.40.630.30">
    <property type="match status" value="1"/>
</dbReference>
<dbReference type="SUPFAM" id="SSF55729">
    <property type="entry name" value="Acyl-CoA N-acyltransferases (Nat)"/>
    <property type="match status" value="1"/>
</dbReference>
<dbReference type="AlphaFoldDB" id="A0A5Q3BPN5"/>
<evidence type="ECO:0000313" key="3">
    <source>
        <dbReference type="EMBL" id="TWL22285.1"/>
    </source>
</evidence>
<gene>
    <name evidence="3" type="ORF">CHCC16736_3754</name>
    <name evidence="2" type="ORF">I6G80_16585</name>
</gene>
<dbReference type="Proteomes" id="UP000435910">
    <property type="component" value="Unassembled WGS sequence"/>
</dbReference>
<dbReference type="EMBL" id="CP065647">
    <property type="protein sequence ID" value="QPR71440.1"/>
    <property type="molecule type" value="Genomic_DNA"/>
</dbReference>
<dbReference type="InterPro" id="IPR000182">
    <property type="entry name" value="GNAT_dom"/>
</dbReference>
<evidence type="ECO:0000259" key="1">
    <source>
        <dbReference type="PROSITE" id="PS51186"/>
    </source>
</evidence>
<dbReference type="Pfam" id="PF00583">
    <property type="entry name" value="Acetyltransf_1"/>
    <property type="match status" value="1"/>
</dbReference>
<dbReference type="CDD" id="cd04301">
    <property type="entry name" value="NAT_SF"/>
    <property type="match status" value="1"/>
</dbReference>